<dbReference type="SUPFAM" id="SSF69118">
    <property type="entry name" value="AhpD-like"/>
    <property type="match status" value="1"/>
</dbReference>
<evidence type="ECO:0000313" key="2">
    <source>
        <dbReference type="Proteomes" id="UP000019471"/>
    </source>
</evidence>
<dbReference type="PANTHER" id="PTHR34846:SF11">
    <property type="entry name" value="4-CARBOXYMUCONOLACTONE DECARBOXYLASE FAMILY PROTEIN (AFU_ORTHOLOGUE AFUA_6G11590)"/>
    <property type="match status" value="1"/>
</dbReference>
<dbReference type="AlphaFoldDB" id="W9XXC0"/>
<proteinExistence type="predicted"/>
<feature type="non-terminal residue" evidence="1">
    <location>
        <position position="1"/>
    </location>
</feature>
<organism evidence="1 2">
    <name type="scientific">Cladophialophora psammophila CBS 110553</name>
    <dbReference type="NCBI Taxonomy" id="1182543"/>
    <lineage>
        <taxon>Eukaryota</taxon>
        <taxon>Fungi</taxon>
        <taxon>Dikarya</taxon>
        <taxon>Ascomycota</taxon>
        <taxon>Pezizomycotina</taxon>
        <taxon>Eurotiomycetes</taxon>
        <taxon>Chaetothyriomycetidae</taxon>
        <taxon>Chaetothyriales</taxon>
        <taxon>Herpotrichiellaceae</taxon>
        <taxon>Cladophialophora</taxon>
    </lineage>
</organism>
<keyword evidence="2" id="KW-1185">Reference proteome</keyword>
<protein>
    <submittedName>
        <fullName evidence="1">Uncharacterized protein</fullName>
    </submittedName>
</protein>
<reference evidence="1 2" key="1">
    <citation type="submission" date="2013-03" db="EMBL/GenBank/DDBJ databases">
        <title>The Genome Sequence of Cladophialophora psammophila CBS 110553.</title>
        <authorList>
            <consortium name="The Broad Institute Genomics Platform"/>
            <person name="Cuomo C."/>
            <person name="de Hoog S."/>
            <person name="Gorbushina A."/>
            <person name="Walker B."/>
            <person name="Young S.K."/>
            <person name="Zeng Q."/>
            <person name="Gargeya S."/>
            <person name="Fitzgerald M."/>
            <person name="Haas B."/>
            <person name="Abouelleil A."/>
            <person name="Allen A.W."/>
            <person name="Alvarado L."/>
            <person name="Arachchi H.M."/>
            <person name="Berlin A.M."/>
            <person name="Chapman S.B."/>
            <person name="Gainer-Dewar J."/>
            <person name="Goldberg J."/>
            <person name="Griggs A."/>
            <person name="Gujja S."/>
            <person name="Hansen M."/>
            <person name="Howarth C."/>
            <person name="Imamovic A."/>
            <person name="Ireland A."/>
            <person name="Larimer J."/>
            <person name="McCowan C."/>
            <person name="Murphy C."/>
            <person name="Pearson M."/>
            <person name="Poon T.W."/>
            <person name="Priest M."/>
            <person name="Roberts A."/>
            <person name="Saif S."/>
            <person name="Shea T."/>
            <person name="Sisk P."/>
            <person name="Sykes S."/>
            <person name="Wortman J."/>
            <person name="Nusbaum C."/>
            <person name="Birren B."/>
        </authorList>
    </citation>
    <scope>NUCLEOTIDE SEQUENCE [LARGE SCALE GENOMIC DNA]</scope>
    <source>
        <strain evidence="1 2">CBS 110553</strain>
    </source>
</reference>
<dbReference type="Proteomes" id="UP000019471">
    <property type="component" value="Unassembled WGS sequence"/>
</dbReference>
<dbReference type="PANTHER" id="PTHR34846">
    <property type="entry name" value="4-CARBOXYMUCONOLACTONE DECARBOXYLASE FAMILY PROTEIN (AFU_ORTHOLOGUE AFUA_6G11590)"/>
    <property type="match status" value="1"/>
</dbReference>
<dbReference type="OrthoDB" id="9998495at2759"/>
<comment type="caution">
    <text evidence="1">The sequence shown here is derived from an EMBL/GenBank/DDBJ whole genome shotgun (WGS) entry which is preliminary data.</text>
</comment>
<dbReference type="HOGENOM" id="CLU_2164316_0_0_1"/>
<dbReference type="RefSeq" id="XP_007740406.1">
    <property type="nucleotide sequence ID" value="XM_007742216.1"/>
</dbReference>
<sequence>GWNSLLGNIRKNGCLPDDLREIAICRPAIINRAWFEWNHHAPILTASPGFTKEKFDGVKQVEPKDQGALTNKQWAVLRYSDAMTRHVTVPNLLFQDLQQVGFTDQRLSKLH</sequence>
<dbReference type="eggNOG" id="ENOG502RZ3K">
    <property type="taxonomic scope" value="Eukaryota"/>
</dbReference>
<evidence type="ECO:0000313" key="1">
    <source>
        <dbReference type="EMBL" id="EXJ74904.1"/>
    </source>
</evidence>
<gene>
    <name evidence="1" type="ORF">A1O5_01600</name>
</gene>
<dbReference type="GeneID" id="19186333"/>
<dbReference type="InterPro" id="IPR029032">
    <property type="entry name" value="AhpD-like"/>
</dbReference>
<dbReference type="EMBL" id="AMGX01000002">
    <property type="protein sequence ID" value="EXJ74904.1"/>
    <property type="molecule type" value="Genomic_DNA"/>
</dbReference>
<accession>W9XXC0</accession>
<name>W9XXC0_9EURO</name>
<dbReference type="Gene3D" id="1.20.1290.10">
    <property type="entry name" value="AhpD-like"/>
    <property type="match status" value="1"/>
</dbReference>